<evidence type="ECO:0000259" key="1">
    <source>
        <dbReference type="Pfam" id="PF13961"/>
    </source>
</evidence>
<feature type="domain" description="DUF4219" evidence="1">
    <location>
        <begin position="10"/>
        <end position="35"/>
    </location>
</feature>
<protein>
    <recommendedName>
        <fullName evidence="1">DUF4219 domain-containing protein</fullName>
    </recommendedName>
</protein>
<proteinExistence type="predicted"/>
<dbReference type="OrthoDB" id="952758at2759"/>
<accession>A0A1R3HS20</accession>
<dbReference type="STRING" id="93759.A0A1R3HS20"/>
<evidence type="ECO:0000313" key="3">
    <source>
        <dbReference type="Proteomes" id="UP000187203"/>
    </source>
</evidence>
<name>A0A1R3HS20_9ROSI</name>
<keyword evidence="3" id="KW-1185">Reference proteome</keyword>
<gene>
    <name evidence="2" type="ORF">COLO4_27223</name>
</gene>
<evidence type="ECO:0000313" key="2">
    <source>
        <dbReference type="EMBL" id="OMO73166.1"/>
    </source>
</evidence>
<dbReference type="EMBL" id="AWUE01019507">
    <property type="protein sequence ID" value="OMO73166.1"/>
    <property type="molecule type" value="Genomic_DNA"/>
</dbReference>
<organism evidence="2 3">
    <name type="scientific">Corchorus olitorius</name>
    <dbReference type="NCBI Taxonomy" id="93759"/>
    <lineage>
        <taxon>Eukaryota</taxon>
        <taxon>Viridiplantae</taxon>
        <taxon>Streptophyta</taxon>
        <taxon>Embryophyta</taxon>
        <taxon>Tracheophyta</taxon>
        <taxon>Spermatophyta</taxon>
        <taxon>Magnoliopsida</taxon>
        <taxon>eudicotyledons</taxon>
        <taxon>Gunneridae</taxon>
        <taxon>Pentapetalae</taxon>
        <taxon>rosids</taxon>
        <taxon>malvids</taxon>
        <taxon>Malvales</taxon>
        <taxon>Malvaceae</taxon>
        <taxon>Grewioideae</taxon>
        <taxon>Apeibeae</taxon>
        <taxon>Corchorus</taxon>
    </lineage>
</organism>
<dbReference type="InterPro" id="IPR025314">
    <property type="entry name" value="DUF4219"/>
</dbReference>
<dbReference type="Pfam" id="PF13961">
    <property type="entry name" value="DUF4219"/>
    <property type="match status" value="1"/>
</dbReference>
<dbReference type="AlphaFoldDB" id="A0A1R3HS20"/>
<sequence>MEGRIVPELLGNDNYENWKDCMESYLTGKGLWKYVVEDKDETDEDWTEKNAAALHAIQVSCSQGILARIRQEITRNDSAWTAKAAWSALANYFDPPSLVPLDQTGISFVLSEYV</sequence>
<dbReference type="Proteomes" id="UP000187203">
    <property type="component" value="Unassembled WGS sequence"/>
</dbReference>
<reference evidence="3" key="1">
    <citation type="submission" date="2013-09" db="EMBL/GenBank/DDBJ databases">
        <title>Corchorus olitorius genome sequencing.</title>
        <authorList>
            <person name="Alam M."/>
            <person name="Haque M.S."/>
            <person name="Islam M.S."/>
            <person name="Emdad E.M."/>
            <person name="Islam M.M."/>
            <person name="Ahmed B."/>
            <person name="Halim A."/>
            <person name="Hossen Q.M.M."/>
            <person name="Hossain M.Z."/>
            <person name="Ahmed R."/>
            <person name="Khan M.M."/>
            <person name="Islam R."/>
            <person name="Rashid M.M."/>
            <person name="Khan S.A."/>
            <person name="Rahman M.S."/>
            <person name="Alam M."/>
            <person name="Yahiya A.S."/>
            <person name="Khan M.S."/>
            <person name="Azam M.S."/>
            <person name="Haque T."/>
            <person name="Lashkar M.Z.H."/>
            <person name="Akhand A.I."/>
            <person name="Morshed G."/>
            <person name="Roy S."/>
            <person name="Uddin K.S."/>
            <person name="Rabeya T."/>
            <person name="Hossain A.S."/>
            <person name="Chowdhury A."/>
            <person name="Snigdha A.R."/>
            <person name="Mortoza M.S."/>
            <person name="Matin S.A."/>
            <person name="Hoque S.M.E."/>
            <person name="Islam M.K."/>
            <person name="Roy D.K."/>
            <person name="Haider R."/>
            <person name="Moosa M.M."/>
            <person name="Elias S.M."/>
            <person name="Hasan A.M."/>
            <person name="Jahan S."/>
            <person name="Shafiuddin M."/>
            <person name="Mahmood N."/>
            <person name="Shommy N.S."/>
        </authorList>
    </citation>
    <scope>NUCLEOTIDE SEQUENCE [LARGE SCALE GENOMIC DNA]</scope>
    <source>
        <strain evidence="3">cv. O-4</strain>
    </source>
</reference>
<comment type="caution">
    <text evidence="2">The sequence shown here is derived from an EMBL/GenBank/DDBJ whole genome shotgun (WGS) entry which is preliminary data.</text>
</comment>